<feature type="region of interest" description="Disordered" evidence="1">
    <location>
        <begin position="185"/>
        <end position="258"/>
    </location>
</feature>
<evidence type="ECO:0000313" key="4">
    <source>
        <dbReference type="Proteomes" id="UP000294850"/>
    </source>
</evidence>
<keyword evidence="2" id="KW-0472">Membrane</keyword>
<proteinExistence type="predicted"/>
<sequence>MKTDKFEKTIRQKLESITPDFQEDDWAKMQNYMHAHTPPGFWQQYGSWLGYAAAASVTTVMAFLYMGQVSQTKDLASDVKKLQNQIEVIKNAPVLAPKTDTIYIVQKEVSKDQFFSDENSDLQREPQVTKADDRLNNLNEQRFETPEENNQNGIINEGLRKRNGSSIVSENPAYAESKTEIEKATGVNEKVISQRSNETTERTYQHNPEQKSVREFAGNQSGKKSDAANNYSGVSAKTRSGQDQNSETSLDPASSIMGKTLGEDFDQLSELESLQLPDNSRKLNYALANRMSGKQVKRILLANAPAAQKTVAEDKKVEKTTKAENTIPRLNLKVPYRFGGGIQFEGGNQVKTVLGEVLVSKKFSVSTGVSWVKIKPMEFFTEKIFREKNRQDFKRSHPNEVPVAFEVLNIQVNPSLVQIPLTVAFRNELKNDFSYYASAGTNITVKGREQYAFDCRLPMPGQEFRNQSFEKKMDIPAMNSLNLSVGIEKTWHPIVVQVEGYLYNYFKPISRESAKTGPGVKLKLLYQIGRKM</sequence>
<evidence type="ECO:0000256" key="1">
    <source>
        <dbReference type="SAM" id="MobiDB-lite"/>
    </source>
</evidence>
<feature type="compositionally biased region" description="Basic and acidic residues" evidence="1">
    <location>
        <begin position="198"/>
        <end position="214"/>
    </location>
</feature>
<feature type="compositionally biased region" description="Polar residues" evidence="1">
    <location>
        <begin position="218"/>
        <end position="252"/>
    </location>
</feature>
<dbReference type="Proteomes" id="UP000294850">
    <property type="component" value="Unassembled WGS sequence"/>
</dbReference>
<evidence type="ECO:0000313" key="3">
    <source>
        <dbReference type="EMBL" id="TDE16588.1"/>
    </source>
</evidence>
<protein>
    <recommendedName>
        <fullName evidence="5">Outer membrane protein beta-barrel domain-containing protein</fullName>
    </recommendedName>
</protein>
<comment type="caution">
    <text evidence="3">The sequence shown here is derived from an EMBL/GenBank/DDBJ whole genome shotgun (WGS) entry which is preliminary data.</text>
</comment>
<gene>
    <name evidence="3" type="ORF">E0F88_10155</name>
</gene>
<keyword evidence="2" id="KW-1133">Transmembrane helix</keyword>
<keyword evidence="2" id="KW-0812">Transmembrane</keyword>
<evidence type="ECO:0008006" key="5">
    <source>
        <dbReference type="Google" id="ProtNLM"/>
    </source>
</evidence>
<dbReference type="OrthoDB" id="916076at2"/>
<dbReference type="AlphaFoldDB" id="A0A4V2Z4G6"/>
<reference evidence="3 4" key="1">
    <citation type="submission" date="2019-03" db="EMBL/GenBank/DDBJ databases">
        <title>Dyadobacter AR-3-6 sp. nov., isolated from arctic soil.</title>
        <authorList>
            <person name="Chaudhary D.K."/>
        </authorList>
    </citation>
    <scope>NUCLEOTIDE SEQUENCE [LARGE SCALE GENOMIC DNA]</scope>
    <source>
        <strain evidence="3 4">AR-3-6</strain>
    </source>
</reference>
<evidence type="ECO:0000256" key="2">
    <source>
        <dbReference type="SAM" id="Phobius"/>
    </source>
</evidence>
<organism evidence="3 4">
    <name type="scientific">Dyadobacter psychrotolerans</name>
    <dbReference type="NCBI Taxonomy" id="2541721"/>
    <lineage>
        <taxon>Bacteria</taxon>
        <taxon>Pseudomonadati</taxon>
        <taxon>Bacteroidota</taxon>
        <taxon>Cytophagia</taxon>
        <taxon>Cytophagales</taxon>
        <taxon>Spirosomataceae</taxon>
        <taxon>Dyadobacter</taxon>
    </lineage>
</organism>
<accession>A0A4V2Z4G6</accession>
<dbReference type="EMBL" id="SMFL01000003">
    <property type="protein sequence ID" value="TDE16588.1"/>
    <property type="molecule type" value="Genomic_DNA"/>
</dbReference>
<feature type="transmembrane region" description="Helical" evidence="2">
    <location>
        <begin position="48"/>
        <end position="67"/>
    </location>
</feature>
<name>A0A4V2Z4G6_9BACT</name>
<dbReference type="RefSeq" id="WP_131958121.1">
    <property type="nucleotide sequence ID" value="NZ_SMFL01000003.1"/>
</dbReference>
<keyword evidence="4" id="KW-1185">Reference proteome</keyword>